<gene>
    <name evidence="3" type="ordered locus">MLP_49330</name>
</gene>
<evidence type="ECO:0000313" key="3">
    <source>
        <dbReference type="EMBL" id="BAK37947.1"/>
    </source>
</evidence>
<dbReference type="HOGENOM" id="CLU_646806_0_0_11"/>
<dbReference type="Gene3D" id="3.30.460.10">
    <property type="entry name" value="Beta Polymerase, domain 2"/>
    <property type="match status" value="1"/>
</dbReference>
<dbReference type="KEGG" id="mph:MLP_49330"/>
<dbReference type="OrthoDB" id="9801824at2"/>
<evidence type="ECO:0000259" key="2">
    <source>
        <dbReference type="SMART" id="SM00954"/>
    </source>
</evidence>
<dbReference type="CDD" id="cd05399">
    <property type="entry name" value="NT_Rel-Spo_like"/>
    <property type="match status" value="1"/>
</dbReference>
<organism evidence="3 4">
    <name type="scientific">Microlunatus phosphovorus (strain ATCC 700054 / DSM 10555 / JCM 9379 / NBRC 101784 / NCIMB 13414 / VKM Ac-1990 / NM-1)</name>
    <dbReference type="NCBI Taxonomy" id="1032480"/>
    <lineage>
        <taxon>Bacteria</taxon>
        <taxon>Bacillati</taxon>
        <taxon>Actinomycetota</taxon>
        <taxon>Actinomycetes</taxon>
        <taxon>Propionibacteriales</taxon>
        <taxon>Propionibacteriaceae</taxon>
        <taxon>Microlunatus</taxon>
    </lineage>
</organism>
<dbReference type="InterPro" id="IPR043519">
    <property type="entry name" value="NT_sf"/>
</dbReference>
<dbReference type="InterPro" id="IPR007685">
    <property type="entry name" value="RelA_SpoT"/>
</dbReference>
<dbReference type="Proteomes" id="UP000007947">
    <property type="component" value="Chromosome"/>
</dbReference>
<keyword evidence="4" id="KW-1185">Reference proteome</keyword>
<dbReference type="PANTHER" id="PTHR41773">
    <property type="entry name" value="GTP PYROPHOSPHATASE-RELATED"/>
    <property type="match status" value="1"/>
</dbReference>
<dbReference type="SUPFAM" id="SSF81301">
    <property type="entry name" value="Nucleotidyltransferase"/>
    <property type="match status" value="1"/>
</dbReference>
<dbReference type="STRING" id="1032480.MLP_49330"/>
<dbReference type="EMBL" id="AP012204">
    <property type="protein sequence ID" value="BAK37947.1"/>
    <property type="molecule type" value="Genomic_DNA"/>
</dbReference>
<feature type="domain" description="RelA/SpoT" evidence="2">
    <location>
        <begin position="54"/>
        <end position="209"/>
    </location>
</feature>
<accession>F5XG13</accession>
<protein>
    <recommendedName>
        <fullName evidence="2">RelA/SpoT domain-containing protein</fullName>
    </recommendedName>
</protein>
<dbReference type="RefSeq" id="WP_013865765.1">
    <property type="nucleotide sequence ID" value="NC_015635.1"/>
</dbReference>
<proteinExistence type="predicted"/>
<dbReference type="SMART" id="SM00954">
    <property type="entry name" value="RelA_SpoT"/>
    <property type="match status" value="1"/>
</dbReference>
<dbReference type="PANTHER" id="PTHR41773:SF1">
    <property type="entry name" value="RELA_SPOT DOMAIN-CONTAINING PROTEIN"/>
    <property type="match status" value="1"/>
</dbReference>
<dbReference type="AlphaFoldDB" id="F5XG13"/>
<dbReference type="Pfam" id="PF04607">
    <property type="entry name" value="RelA_SpoT"/>
    <property type="match status" value="1"/>
</dbReference>
<feature type="region of interest" description="Disordered" evidence="1">
    <location>
        <begin position="123"/>
        <end position="152"/>
    </location>
</feature>
<reference evidence="3 4" key="1">
    <citation type="submission" date="2011-05" db="EMBL/GenBank/DDBJ databases">
        <title>Whole genome sequence of Microlunatus phosphovorus NM-1.</title>
        <authorList>
            <person name="Hosoyama A."/>
            <person name="Sasaki K."/>
            <person name="Harada T."/>
            <person name="Igarashi R."/>
            <person name="Kawakoshi A."/>
            <person name="Sasagawa M."/>
            <person name="Fukada J."/>
            <person name="Nakamura S."/>
            <person name="Katano Y."/>
            <person name="Hanada S."/>
            <person name="Kamagata Y."/>
            <person name="Nakamura N."/>
            <person name="Yamazaki S."/>
            <person name="Fujita N."/>
        </authorList>
    </citation>
    <scope>NUCLEOTIDE SEQUENCE [LARGE SCALE GENOMIC DNA]</scope>
    <source>
        <strain evidence="4">ATCC 700054 / DSM 10555 / JCM 9379 / NBRC 101784 / NCIMB 13414 / VKM Ac-1990 / NM-1</strain>
    </source>
</reference>
<dbReference type="eggNOG" id="COG2357">
    <property type="taxonomic scope" value="Bacteria"/>
</dbReference>
<evidence type="ECO:0000313" key="4">
    <source>
        <dbReference type="Proteomes" id="UP000007947"/>
    </source>
</evidence>
<evidence type="ECO:0000256" key="1">
    <source>
        <dbReference type="SAM" id="MobiDB-lite"/>
    </source>
</evidence>
<name>F5XG13_MICPN</name>
<feature type="compositionally biased region" description="Polar residues" evidence="1">
    <location>
        <begin position="134"/>
        <end position="144"/>
    </location>
</feature>
<dbReference type="GO" id="GO:0015969">
    <property type="term" value="P:guanosine tetraphosphate metabolic process"/>
    <property type="evidence" value="ECO:0007669"/>
    <property type="project" value="InterPro"/>
</dbReference>
<sequence>MSVDPEKGGVVGVIDDFVSQYERQFDYWEALAHTAQGLLEADLASSGVRAIVTSRAKSVDRLIEKLRQRSQNQPYGSVAEIGEDIADLAGARVALYFPGQMEEVERVIRDTLDVRKAKRFPSIEPVPKTAAETDATSQGPSSPGDTDKHRQRFPGYGARHFRVFIPASRLSVGQERYGSAIVEVQVASVLMHAWSEVEHDLVYKPLEGGLSPSEHALLDQLNGLVVAGEIALEQLQKAGDARVAAAATPFRDHYELAEFLRTRLSALGASLTDATLGRVDVLFEYLVEQGVATASSVEPYLDLLERDFERRPVADQLADLMLAGDKSRYDAYLRAMSTSRHASKRRRTTVDSLLADSPETLAVGEFIAAWVLFETLLRDVVGDEGERLAPLPTLAKRLAARKLISPQQFRELEFMRQLRNRVVHGGSKDLPPERLREAAAWLRILTADIDSKAA</sequence>